<evidence type="ECO:0000256" key="4">
    <source>
        <dbReference type="ARBA" id="ARBA00022679"/>
    </source>
</evidence>
<dbReference type="PANTHER" id="PTHR39321:SF3">
    <property type="entry name" value="PHOSPHOPANTETHEINE ADENYLYLTRANSFERASE"/>
    <property type="match status" value="1"/>
</dbReference>
<dbReference type="CDD" id="cd02165">
    <property type="entry name" value="NMNAT"/>
    <property type="match status" value="1"/>
</dbReference>
<keyword evidence="7 10" id="KW-0067">ATP-binding</keyword>
<feature type="domain" description="Cytidyltransferase-like" evidence="11">
    <location>
        <begin position="5"/>
        <end position="174"/>
    </location>
</feature>
<comment type="catalytic activity">
    <reaction evidence="9 10">
        <text>nicotinate beta-D-ribonucleotide + ATP + H(+) = deamido-NAD(+) + diphosphate</text>
        <dbReference type="Rhea" id="RHEA:22860"/>
        <dbReference type="ChEBI" id="CHEBI:15378"/>
        <dbReference type="ChEBI" id="CHEBI:30616"/>
        <dbReference type="ChEBI" id="CHEBI:33019"/>
        <dbReference type="ChEBI" id="CHEBI:57502"/>
        <dbReference type="ChEBI" id="CHEBI:58437"/>
        <dbReference type="EC" id="2.7.7.18"/>
    </reaction>
</comment>
<evidence type="ECO:0000256" key="8">
    <source>
        <dbReference type="ARBA" id="ARBA00023027"/>
    </source>
</evidence>
<keyword evidence="8 10" id="KW-0520">NAD</keyword>
<evidence type="ECO:0000256" key="2">
    <source>
        <dbReference type="ARBA" id="ARBA00005019"/>
    </source>
</evidence>
<evidence type="ECO:0000259" key="11">
    <source>
        <dbReference type="Pfam" id="PF01467"/>
    </source>
</evidence>
<evidence type="ECO:0000313" key="12">
    <source>
        <dbReference type="EMBL" id="MCP1109241.1"/>
    </source>
</evidence>
<dbReference type="RefSeq" id="WP_262068143.1">
    <property type="nucleotide sequence ID" value="NZ_JAMXOC010000002.1"/>
</dbReference>
<organism evidence="12 13">
    <name type="scientific">Ohessyouella blattaphilus</name>
    <dbReference type="NCBI Taxonomy" id="2949333"/>
    <lineage>
        <taxon>Bacteria</taxon>
        <taxon>Bacillati</taxon>
        <taxon>Bacillota</taxon>
        <taxon>Clostridia</taxon>
        <taxon>Lachnospirales</taxon>
        <taxon>Lachnospiraceae</taxon>
        <taxon>Ohessyouella</taxon>
    </lineage>
</organism>
<protein>
    <recommendedName>
        <fullName evidence="10">Probable nicotinate-nucleotide adenylyltransferase</fullName>
        <ecNumber evidence="10">2.7.7.18</ecNumber>
    </recommendedName>
    <alternativeName>
        <fullName evidence="10">Deamido-NAD(+) diphosphorylase</fullName>
    </alternativeName>
    <alternativeName>
        <fullName evidence="10">Deamido-NAD(+) pyrophosphorylase</fullName>
    </alternativeName>
    <alternativeName>
        <fullName evidence="10">Nicotinate mononucleotide adenylyltransferase</fullName>
        <shortName evidence="10">NaMN adenylyltransferase</shortName>
    </alternativeName>
</protein>
<evidence type="ECO:0000313" key="13">
    <source>
        <dbReference type="Proteomes" id="UP001523565"/>
    </source>
</evidence>
<dbReference type="EC" id="2.7.7.18" evidence="10"/>
<dbReference type="InterPro" id="IPR005248">
    <property type="entry name" value="NadD/NMNAT"/>
</dbReference>
<dbReference type="InterPro" id="IPR014729">
    <property type="entry name" value="Rossmann-like_a/b/a_fold"/>
</dbReference>
<evidence type="ECO:0000256" key="6">
    <source>
        <dbReference type="ARBA" id="ARBA00022741"/>
    </source>
</evidence>
<dbReference type="NCBIfam" id="TIGR00125">
    <property type="entry name" value="cyt_tran_rel"/>
    <property type="match status" value="1"/>
</dbReference>
<comment type="caution">
    <text evidence="12">The sequence shown here is derived from an EMBL/GenBank/DDBJ whole genome shotgun (WGS) entry which is preliminary data.</text>
</comment>
<evidence type="ECO:0000256" key="5">
    <source>
        <dbReference type="ARBA" id="ARBA00022695"/>
    </source>
</evidence>
<dbReference type="NCBIfam" id="TIGR00482">
    <property type="entry name" value="nicotinate (nicotinamide) nucleotide adenylyltransferase"/>
    <property type="match status" value="1"/>
</dbReference>
<dbReference type="HAMAP" id="MF_00244">
    <property type="entry name" value="NaMN_adenylyltr"/>
    <property type="match status" value="1"/>
</dbReference>
<evidence type="ECO:0000256" key="7">
    <source>
        <dbReference type="ARBA" id="ARBA00022840"/>
    </source>
</evidence>
<dbReference type="Gene3D" id="3.40.50.620">
    <property type="entry name" value="HUPs"/>
    <property type="match status" value="1"/>
</dbReference>
<evidence type="ECO:0000256" key="10">
    <source>
        <dbReference type="HAMAP-Rule" id="MF_00244"/>
    </source>
</evidence>
<keyword evidence="4 10" id="KW-0808">Transferase</keyword>
<evidence type="ECO:0000256" key="1">
    <source>
        <dbReference type="ARBA" id="ARBA00002324"/>
    </source>
</evidence>
<sequence length="203" mass="23257">MRVGIMGGTFDPIHNGHLHIAKAALAQFSLDEIWFLPNGNPPHKDASVIKSKVADRVAMIALAIADQPYFLLNEYESNRSDVSYTYQTLEHFKKQYPYHEFYFILGADSLQNLEKWKCPERVFAAANFLAAYRDEMDTRSEMEACIRYLEDKYQAHISLLIAPPVDISSSDIREALKEGREITGLVPDKVYDYIKSQALYRSL</sequence>
<keyword evidence="6 10" id="KW-0547">Nucleotide-binding</keyword>
<dbReference type="Pfam" id="PF01467">
    <property type="entry name" value="CTP_transf_like"/>
    <property type="match status" value="1"/>
</dbReference>
<dbReference type="PANTHER" id="PTHR39321">
    <property type="entry name" value="NICOTINATE-NUCLEOTIDE ADENYLYLTRANSFERASE-RELATED"/>
    <property type="match status" value="1"/>
</dbReference>
<dbReference type="GO" id="GO:0004515">
    <property type="term" value="F:nicotinate-nucleotide adenylyltransferase activity"/>
    <property type="evidence" value="ECO:0007669"/>
    <property type="project" value="UniProtKB-EC"/>
</dbReference>
<keyword evidence="5 10" id="KW-0548">Nucleotidyltransferase</keyword>
<comment type="similarity">
    <text evidence="10">Belongs to the NadD family.</text>
</comment>
<dbReference type="EMBL" id="JAMZFV010000002">
    <property type="protein sequence ID" value="MCP1109241.1"/>
    <property type="molecule type" value="Genomic_DNA"/>
</dbReference>
<dbReference type="InterPro" id="IPR004821">
    <property type="entry name" value="Cyt_trans-like"/>
</dbReference>
<dbReference type="SUPFAM" id="SSF52374">
    <property type="entry name" value="Nucleotidylyl transferase"/>
    <property type="match status" value="1"/>
</dbReference>
<comment type="function">
    <text evidence="1 10">Catalyzes the reversible adenylation of nicotinate mononucleotide (NaMN) to nicotinic acid adenine dinucleotide (NaAD).</text>
</comment>
<proteinExistence type="inferred from homology"/>
<keyword evidence="3 10" id="KW-0662">Pyridine nucleotide biosynthesis</keyword>
<name>A0ABT1EEV0_9FIRM</name>
<gene>
    <name evidence="10 12" type="primary">nadD</name>
    <name evidence="12" type="ORF">NK118_03140</name>
</gene>
<evidence type="ECO:0000256" key="9">
    <source>
        <dbReference type="ARBA" id="ARBA00048721"/>
    </source>
</evidence>
<dbReference type="Proteomes" id="UP001523565">
    <property type="component" value="Unassembled WGS sequence"/>
</dbReference>
<dbReference type="NCBIfam" id="NF000840">
    <property type="entry name" value="PRK00071.1-3"/>
    <property type="match status" value="1"/>
</dbReference>
<comment type="pathway">
    <text evidence="2 10">Cofactor biosynthesis; NAD(+) biosynthesis; deamido-NAD(+) from nicotinate D-ribonucleotide: step 1/1.</text>
</comment>
<accession>A0ABT1EEV0</accession>
<evidence type="ECO:0000256" key="3">
    <source>
        <dbReference type="ARBA" id="ARBA00022642"/>
    </source>
</evidence>
<reference evidence="12 13" key="1">
    <citation type="journal article" date="2022" name="Genome Biol. Evol.">
        <title>Host diet, physiology and behaviors set the stage for Lachnospiraceae cladogenesis.</title>
        <authorList>
            <person name="Vera-Ponce De Leon A."/>
            <person name="Schneider M."/>
            <person name="Jahnes B.C."/>
            <person name="Sadowski V."/>
            <person name="Camuy-Velez L.A."/>
            <person name="Duan J."/>
            <person name="Sabree Z.L."/>
        </authorList>
    </citation>
    <scope>NUCLEOTIDE SEQUENCE [LARGE SCALE GENOMIC DNA]</scope>
    <source>
        <strain evidence="12 13">PAL227</strain>
    </source>
</reference>
<keyword evidence="13" id="KW-1185">Reference proteome</keyword>